<evidence type="ECO:0000256" key="1">
    <source>
        <dbReference type="ARBA" id="ARBA00009333"/>
    </source>
</evidence>
<keyword evidence="3 8" id="KW-0274">FAD</keyword>
<evidence type="ECO:0000256" key="9">
    <source>
        <dbReference type="RuleBase" id="RU003881"/>
    </source>
</evidence>
<dbReference type="InterPro" id="IPR008255">
    <property type="entry name" value="Pyr_nucl-diS_OxRdtase_2_AS"/>
</dbReference>
<evidence type="ECO:0000256" key="6">
    <source>
        <dbReference type="ARBA" id="ARBA00023157"/>
    </source>
</evidence>
<keyword evidence="6" id="KW-1015">Disulfide bond</keyword>
<comment type="catalytic activity">
    <reaction evidence="8">
        <text>[thioredoxin]-dithiol + NADP(+) = [thioredoxin]-disulfide + NADPH + H(+)</text>
        <dbReference type="Rhea" id="RHEA:20345"/>
        <dbReference type="Rhea" id="RHEA-COMP:10698"/>
        <dbReference type="Rhea" id="RHEA-COMP:10700"/>
        <dbReference type="ChEBI" id="CHEBI:15378"/>
        <dbReference type="ChEBI" id="CHEBI:29950"/>
        <dbReference type="ChEBI" id="CHEBI:50058"/>
        <dbReference type="ChEBI" id="CHEBI:57783"/>
        <dbReference type="ChEBI" id="CHEBI:58349"/>
        <dbReference type="EC" id="1.8.1.9"/>
    </reaction>
</comment>
<organism evidence="11 12">
    <name type="scientific">Geranomyces variabilis</name>
    <dbReference type="NCBI Taxonomy" id="109894"/>
    <lineage>
        <taxon>Eukaryota</taxon>
        <taxon>Fungi</taxon>
        <taxon>Fungi incertae sedis</taxon>
        <taxon>Chytridiomycota</taxon>
        <taxon>Chytridiomycota incertae sedis</taxon>
        <taxon>Chytridiomycetes</taxon>
        <taxon>Spizellomycetales</taxon>
        <taxon>Powellomycetaceae</taxon>
        <taxon>Geranomyces</taxon>
    </lineage>
</organism>
<dbReference type="PROSITE" id="PS00573">
    <property type="entry name" value="PYRIDINE_REDOX_2"/>
    <property type="match status" value="1"/>
</dbReference>
<comment type="similarity">
    <text evidence="1 8">Belongs to the class-II pyridine nucleotide-disulfide oxidoreductase family.</text>
</comment>
<evidence type="ECO:0000256" key="2">
    <source>
        <dbReference type="ARBA" id="ARBA00022630"/>
    </source>
</evidence>
<dbReference type="PRINTS" id="PR00368">
    <property type="entry name" value="FADPNR"/>
</dbReference>
<dbReference type="PANTHER" id="PTHR48105">
    <property type="entry name" value="THIOREDOXIN REDUCTASE 1-RELATED-RELATED"/>
    <property type="match status" value="1"/>
</dbReference>
<comment type="cofactor">
    <cofactor evidence="9">
        <name>FAD</name>
        <dbReference type="ChEBI" id="CHEBI:57692"/>
    </cofactor>
    <text evidence="9">Binds 1 FAD per subunit.</text>
</comment>
<evidence type="ECO:0000256" key="3">
    <source>
        <dbReference type="ARBA" id="ARBA00022827"/>
    </source>
</evidence>
<keyword evidence="7 8" id="KW-0676">Redox-active center</keyword>
<sequence>MAFAALAARRLLSAQLPSSLSVPSPASSFLLSAVNRLAPRASALALVLAKPFSTETTTTEKPPAQQPYPCVVIGSGPAGHTASIYLARANLQPVMFEGWMAGGVAPGGQLTTTTELENWPGGEKGLTGPKLMEVCREQSLRCGAEIRTETISKIDLSVRPFKLWPEGKEDEQPIRAQSVVIATGATAKRLRIPGEEQYWQAGISACAVCDGAVPIFRKKPLAVIGGGDSAAEEAIFLTKYASKVYVLVRRDKLRASKTMADRLMRHPKVEILWNTVPVEAKGDGKLLKSLVTEDTVTKKQGSLDVNGLFYAVGHVPNVGFLNSADGKPQLKVDADGYIVTTPGSSLTSVEGVFAAGDVQDRTYRQAVTAAGSGCKAALDCERWLESQEKH</sequence>
<dbReference type="EC" id="1.8.1.9" evidence="8"/>
<feature type="domain" description="FAD/NAD(P)-binding" evidence="10">
    <location>
        <begin position="69"/>
        <end position="373"/>
    </location>
</feature>
<accession>A0AAD5XUK0</accession>
<dbReference type="GO" id="GO:0019430">
    <property type="term" value="P:removal of superoxide radicals"/>
    <property type="evidence" value="ECO:0007669"/>
    <property type="project" value="UniProtKB-UniRule"/>
</dbReference>
<evidence type="ECO:0000256" key="4">
    <source>
        <dbReference type="ARBA" id="ARBA00022857"/>
    </source>
</evidence>
<dbReference type="Gene3D" id="3.50.50.60">
    <property type="entry name" value="FAD/NAD(P)-binding domain"/>
    <property type="match status" value="2"/>
</dbReference>
<dbReference type="InterPro" id="IPR005982">
    <property type="entry name" value="Thioredox_Rdtase"/>
</dbReference>
<reference evidence="11" key="1">
    <citation type="submission" date="2020-05" db="EMBL/GenBank/DDBJ databases">
        <title>Phylogenomic resolution of chytrid fungi.</title>
        <authorList>
            <person name="Stajich J.E."/>
            <person name="Amses K."/>
            <person name="Simmons R."/>
            <person name="Seto K."/>
            <person name="Myers J."/>
            <person name="Bonds A."/>
            <person name="Quandt C.A."/>
            <person name="Barry K."/>
            <person name="Liu P."/>
            <person name="Grigoriev I."/>
            <person name="Longcore J.E."/>
            <person name="James T.Y."/>
        </authorList>
    </citation>
    <scope>NUCLEOTIDE SEQUENCE</scope>
    <source>
        <strain evidence="11">JEL0379</strain>
    </source>
</reference>
<evidence type="ECO:0000256" key="5">
    <source>
        <dbReference type="ARBA" id="ARBA00023002"/>
    </source>
</evidence>
<name>A0AAD5XUK0_9FUNG</name>
<evidence type="ECO:0000256" key="8">
    <source>
        <dbReference type="RuleBase" id="RU003880"/>
    </source>
</evidence>
<dbReference type="GO" id="GO:0004791">
    <property type="term" value="F:thioredoxin-disulfide reductase (NADPH) activity"/>
    <property type="evidence" value="ECO:0007669"/>
    <property type="project" value="UniProtKB-UniRule"/>
</dbReference>
<keyword evidence="2 8" id="KW-0285">Flavoprotein</keyword>
<gene>
    <name evidence="11" type="primary">TRR1_1</name>
    <name evidence="11" type="ORF">HDU87_004096</name>
</gene>
<dbReference type="GO" id="GO:0005737">
    <property type="term" value="C:cytoplasm"/>
    <property type="evidence" value="ECO:0007669"/>
    <property type="project" value="InterPro"/>
</dbReference>
<keyword evidence="12" id="KW-1185">Reference proteome</keyword>
<dbReference type="InterPro" id="IPR036188">
    <property type="entry name" value="FAD/NAD-bd_sf"/>
</dbReference>
<dbReference type="InterPro" id="IPR050097">
    <property type="entry name" value="Ferredoxin-NADP_redctase_2"/>
</dbReference>
<dbReference type="SUPFAM" id="SSF51905">
    <property type="entry name" value="FAD/NAD(P)-binding domain"/>
    <property type="match status" value="1"/>
</dbReference>
<dbReference type="NCBIfam" id="TIGR01292">
    <property type="entry name" value="TRX_reduct"/>
    <property type="match status" value="1"/>
</dbReference>
<dbReference type="PRINTS" id="PR00469">
    <property type="entry name" value="PNDRDTASEII"/>
</dbReference>
<dbReference type="FunFam" id="3.50.50.60:FF:000064">
    <property type="entry name" value="Thioredoxin reductase"/>
    <property type="match status" value="1"/>
</dbReference>
<evidence type="ECO:0000256" key="7">
    <source>
        <dbReference type="ARBA" id="ARBA00023284"/>
    </source>
</evidence>
<dbReference type="InterPro" id="IPR023753">
    <property type="entry name" value="FAD/NAD-binding_dom"/>
</dbReference>
<protein>
    <recommendedName>
        <fullName evidence="8">Thioredoxin reductase</fullName>
        <ecNumber evidence="8">1.8.1.9</ecNumber>
    </recommendedName>
</protein>
<keyword evidence="4 9" id="KW-0521">NADP</keyword>
<dbReference type="EMBL" id="JADGJQ010000003">
    <property type="protein sequence ID" value="KAJ3184692.1"/>
    <property type="molecule type" value="Genomic_DNA"/>
</dbReference>
<dbReference type="Proteomes" id="UP001212152">
    <property type="component" value="Unassembled WGS sequence"/>
</dbReference>
<comment type="caution">
    <text evidence="11">The sequence shown here is derived from an EMBL/GenBank/DDBJ whole genome shotgun (WGS) entry which is preliminary data.</text>
</comment>
<dbReference type="AlphaFoldDB" id="A0AAD5XUK0"/>
<evidence type="ECO:0000313" key="12">
    <source>
        <dbReference type="Proteomes" id="UP001212152"/>
    </source>
</evidence>
<comment type="subunit">
    <text evidence="8">Homodimer.</text>
</comment>
<dbReference type="Pfam" id="PF07992">
    <property type="entry name" value="Pyr_redox_2"/>
    <property type="match status" value="1"/>
</dbReference>
<proteinExistence type="inferred from homology"/>
<keyword evidence="5 8" id="KW-0560">Oxidoreductase</keyword>
<evidence type="ECO:0000313" key="11">
    <source>
        <dbReference type="EMBL" id="KAJ3184692.1"/>
    </source>
</evidence>
<evidence type="ECO:0000259" key="10">
    <source>
        <dbReference type="Pfam" id="PF07992"/>
    </source>
</evidence>